<reference evidence="2" key="1">
    <citation type="journal article" date="2020" name="Stud. Mycol.">
        <title>101 Dothideomycetes genomes: a test case for predicting lifestyles and emergence of pathogens.</title>
        <authorList>
            <person name="Haridas S."/>
            <person name="Albert R."/>
            <person name="Binder M."/>
            <person name="Bloem J."/>
            <person name="Labutti K."/>
            <person name="Salamov A."/>
            <person name="Andreopoulos B."/>
            <person name="Baker S."/>
            <person name="Barry K."/>
            <person name="Bills G."/>
            <person name="Bluhm B."/>
            <person name="Cannon C."/>
            <person name="Castanera R."/>
            <person name="Culley D."/>
            <person name="Daum C."/>
            <person name="Ezra D."/>
            <person name="Gonzalez J."/>
            <person name="Henrissat B."/>
            <person name="Kuo A."/>
            <person name="Liang C."/>
            <person name="Lipzen A."/>
            <person name="Lutzoni F."/>
            <person name="Magnuson J."/>
            <person name="Mondo S."/>
            <person name="Nolan M."/>
            <person name="Ohm R."/>
            <person name="Pangilinan J."/>
            <person name="Park H.-J."/>
            <person name="Ramirez L."/>
            <person name="Alfaro M."/>
            <person name="Sun H."/>
            <person name="Tritt A."/>
            <person name="Yoshinaga Y."/>
            <person name="Zwiers L.-H."/>
            <person name="Turgeon B."/>
            <person name="Goodwin S."/>
            <person name="Spatafora J."/>
            <person name="Crous P."/>
            <person name="Grigoriev I."/>
        </authorList>
    </citation>
    <scope>NUCLEOTIDE SEQUENCE</scope>
    <source>
        <strain evidence="2">CBS 109.77</strain>
    </source>
</reference>
<proteinExistence type="predicted"/>
<name>A0A6A6X7N1_9PLEO</name>
<accession>A0A6A6X7N1</accession>
<dbReference type="AlphaFoldDB" id="A0A6A6X7N1"/>
<evidence type="ECO:0000313" key="2">
    <source>
        <dbReference type="EMBL" id="KAF2792396.1"/>
    </source>
</evidence>
<evidence type="ECO:0000256" key="1">
    <source>
        <dbReference type="SAM" id="MobiDB-lite"/>
    </source>
</evidence>
<feature type="region of interest" description="Disordered" evidence="1">
    <location>
        <begin position="1"/>
        <end position="48"/>
    </location>
</feature>
<feature type="compositionally biased region" description="Low complexity" evidence="1">
    <location>
        <begin position="23"/>
        <end position="45"/>
    </location>
</feature>
<gene>
    <name evidence="2" type="ORF">K505DRAFT_53880</name>
</gene>
<dbReference type="EMBL" id="MU001971">
    <property type="protein sequence ID" value="KAF2792396.1"/>
    <property type="molecule type" value="Genomic_DNA"/>
</dbReference>
<organism evidence="2 3">
    <name type="scientific">Melanomma pulvis-pyrius CBS 109.77</name>
    <dbReference type="NCBI Taxonomy" id="1314802"/>
    <lineage>
        <taxon>Eukaryota</taxon>
        <taxon>Fungi</taxon>
        <taxon>Dikarya</taxon>
        <taxon>Ascomycota</taxon>
        <taxon>Pezizomycotina</taxon>
        <taxon>Dothideomycetes</taxon>
        <taxon>Pleosporomycetidae</taxon>
        <taxon>Pleosporales</taxon>
        <taxon>Melanommataceae</taxon>
        <taxon>Melanomma</taxon>
    </lineage>
</organism>
<protein>
    <submittedName>
        <fullName evidence="2">Uncharacterized protein</fullName>
    </submittedName>
</protein>
<dbReference type="Proteomes" id="UP000799757">
    <property type="component" value="Unassembled WGS sequence"/>
</dbReference>
<keyword evidence="3" id="KW-1185">Reference proteome</keyword>
<evidence type="ECO:0000313" key="3">
    <source>
        <dbReference type="Proteomes" id="UP000799757"/>
    </source>
</evidence>
<sequence length="132" mass="14194">MGQLRVPRLTSPHKSPWRQDNRFSSPSTVSLPTSSASSSQSSSSSPFPPPLFVTPSLASSHTWTLACASPLSSAFFFLRSSCRRGDRARRACSRSRPHRTISASAAANAEPCVWLRIPLASRMSTASVAESS</sequence>